<dbReference type="InterPro" id="IPR039424">
    <property type="entry name" value="SBP_5"/>
</dbReference>
<dbReference type="GO" id="GO:0015833">
    <property type="term" value="P:peptide transport"/>
    <property type="evidence" value="ECO:0007669"/>
    <property type="project" value="TreeGrafter"/>
</dbReference>
<comment type="similarity">
    <text evidence="2">Belongs to the bacterial solute-binding protein 5 family.</text>
</comment>
<evidence type="ECO:0000313" key="5">
    <source>
        <dbReference type="Proteomes" id="UP000030021"/>
    </source>
</evidence>
<comment type="caution">
    <text evidence="4">The sequence shown here is derived from an EMBL/GenBank/DDBJ whole genome shotgun (WGS) entry which is preliminary data.</text>
</comment>
<evidence type="ECO:0000313" key="4">
    <source>
        <dbReference type="EMBL" id="KGM86478.1"/>
    </source>
</evidence>
<name>A0A0A0HJZ6_9RHOB</name>
<organism evidence="4 5">
    <name type="scientific">Roseovarius mucosus DSM 17069</name>
    <dbReference type="NCBI Taxonomy" id="1288298"/>
    <lineage>
        <taxon>Bacteria</taxon>
        <taxon>Pseudomonadati</taxon>
        <taxon>Pseudomonadota</taxon>
        <taxon>Alphaproteobacteria</taxon>
        <taxon>Rhodobacterales</taxon>
        <taxon>Roseobacteraceae</taxon>
        <taxon>Roseovarius</taxon>
    </lineage>
</organism>
<comment type="subcellular location">
    <subcellularLocation>
        <location evidence="1">Periplasm</location>
    </subcellularLocation>
</comment>
<accession>A0A0A0HJZ6</accession>
<dbReference type="SUPFAM" id="SSF53850">
    <property type="entry name" value="Periplasmic binding protein-like II"/>
    <property type="match status" value="1"/>
</dbReference>
<feature type="domain" description="Solute-binding protein family 5" evidence="3">
    <location>
        <begin position="54"/>
        <end position="408"/>
    </location>
</feature>
<dbReference type="Pfam" id="PF00496">
    <property type="entry name" value="SBP_bac_5"/>
    <property type="match status" value="1"/>
</dbReference>
<dbReference type="PANTHER" id="PTHR30290">
    <property type="entry name" value="PERIPLASMIC BINDING COMPONENT OF ABC TRANSPORTER"/>
    <property type="match status" value="1"/>
</dbReference>
<dbReference type="GO" id="GO:0043190">
    <property type="term" value="C:ATP-binding cassette (ABC) transporter complex"/>
    <property type="evidence" value="ECO:0007669"/>
    <property type="project" value="InterPro"/>
</dbReference>
<dbReference type="HOGENOM" id="CLU_017028_7_0_5"/>
<dbReference type="Gene3D" id="3.40.190.10">
    <property type="entry name" value="Periplasmic binding protein-like II"/>
    <property type="match status" value="1"/>
</dbReference>
<dbReference type="Gene3D" id="3.10.105.10">
    <property type="entry name" value="Dipeptide-binding Protein, Domain 3"/>
    <property type="match status" value="1"/>
</dbReference>
<dbReference type="PANTHER" id="PTHR30290:SF83">
    <property type="entry name" value="ABC TRANSPORTER SUBSTRATE-BINDING PROTEIN"/>
    <property type="match status" value="1"/>
</dbReference>
<evidence type="ECO:0000256" key="1">
    <source>
        <dbReference type="ARBA" id="ARBA00004418"/>
    </source>
</evidence>
<dbReference type="EMBL" id="AONH01000017">
    <property type="protein sequence ID" value="KGM86478.1"/>
    <property type="molecule type" value="Genomic_DNA"/>
</dbReference>
<dbReference type="eggNOG" id="COG0747">
    <property type="taxonomic scope" value="Bacteria"/>
</dbReference>
<sequence length="519" mass="58364">MKQDVIRVALDWEVDHIDPPCSFGGWNTGRVVQQMFDSLVEDNLNSEIGAVTSLVPSLAVSQSVSPDGLRYTFRLREGVTFHDGATCDADAVRINIERMWDTSSPYFDERAFDYNRMAIETLKRVRVSDARTIELELTDPFPEFLRYMTQEDAPGAFVMVSPEYIRTDIGNRASAPGTGPYALERRFETPHGDGALLRRYAGYWGRPAATEFIEFTPILSAEKRSEALISDSADIVYGPDPSSLDELSRLGFIVSERPIPYVWYIALNINKAPLDDVRVRRALLHAIDRKSLSEELFGSAAAPVNGILPPASPSYEPGFPDLYPFRPERARELLAAAGVNDGFTFTFSIARAGSGQLNPVGIAERIRRDLGNVGIGVDLRINDDWVEYCENWHQGMNSEIDASEMSWGMSCDVWVEQVLHSRNASPRGFNTGYYHNEHVDKMFDVARRELEPEKRAMLYQTAHRLIMLDAPVIPLLTIRRGLVAHHPRVQGLRFPAQNWHNLSDAWLDRSIGLNARSSS</sequence>
<reference evidence="4 5" key="1">
    <citation type="submission" date="2013-01" db="EMBL/GenBank/DDBJ databases">
        <authorList>
            <person name="Fiebig A."/>
            <person name="Goeker M."/>
            <person name="Klenk H.-P.P."/>
        </authorList>
    </citation>
    <scope>NUCLEOTIDE SEQUENCE [LARGE SCALE GENOMIC DNA]</scope>
    <source>
        <strain evidence="4 5">DSM 17069</strain>
    </source>
</reference>
<dbReference type="RefSeq" id="WP_037274693.1">
    <property type="nucleotide sequence ID" value="NZ_KN293982.1"/>
</dbReference>
<dbReference type="InterPro" id="IPR030678">
    <property type="entry name" value="Peptide/Ni-bd"/>
</dbReference>
<proteinExistence type="inferred from homology"/>
<dbReference type="InterPro" id="IPR000914">
    <property type="entry name" value="SBP_5_dom"/>
</dbReference>
<dbReference type="GO" id="GO:0030288">
    <property type="term" value="C:outer membrane-bounded periplasmic space"/>
    <property type="evidence" value="ECO:0007669"/>
    <property type="project" value="UniProtKB-ARBA"/>
</dbReference>
<dbReference type="PIRSF" id="PIRSF002741">
    <property type="entry name" value="MppA"/>
    <property type="match status" value="1"/>
</dbReference>
<dbReference type="Gene3D" id="3.90.76.10">
    <property type="entry name" value="Dipeptide-binding Protein, Domain 1"/>
    <property type="match status" value="1"/>
</dbReference>
<gene>
    <name evidence="4" type="ORF">rosmuc_03620</name>
</gene>
<dbReference type="OrthoDB" id="9803988at2"/>
<evidence type="ECO:0000256" key="2">
    <source>
        <dbReference type="ARBA" id="ARBA00005695"/>
    </source>
</evidence>
<dbReference type="Proteomes" id="UP000030021">
    <property type="component" value="Unassembled WGS sequence"/>
</dbReference>
<dbReference type="GO" id="GO:1904680">
    <property type="term" value="F:peptide transmembrane transporter activity"/>
    <property type="evidence" value="ECO:0007669"/>
    <property type="project" value="TreeGrafter"/>
</dbReference>
<protein>
    <submittedName>
        <fullName evidence="4">ABC-type dipeptide transport system, periplasmic component</fullName>
    </submittedName>
</protein>
<dbReference type="AlphaFoldDB" id="A0A0A0HJZ6"/>
<dbReference type="PATRIC" id="fig|1288298.3.peg.3628"/>
<evidence type="ECO:0000259" key="3">
    <source>
        <dbReference type="Pfam" id="PF00496"/>
    </source>
</evidence>